<accession>A0A2M6YQY8</accession>
<evidence type="ECO:0000313" key="2">
    <source>
        <dbReference type="Proteomes" id="UP000229502"/>
    </source>
</evidence>
<dbReference type="Proteomes" id="UP000229502">
    <property type="component" value="Unassembled WGS sequence"/>
</dbReference>
<sequence>MEINLWIFEGKTFLTLVRNGVSHSEITIGQFGILVRPAYIVLRSVVKYFSEAKNYFFKERVKIFSLYTSTAYPGNAAQREP</sequence>
<proteinExistence type="predicted"/>
<evidence type="ECO:0000313" key="1">
    <source>
        <dbReference type="EMBL" id="PIU34210.1"/>
    </source>
</evidence>
<gene>
    <name evidence="1" type="ORF">COT03_02450</name>
</gene>
<dbReference type="EMBL" id="PEWZ01000116">
    <property type="protein sequence ID" value="PIU34210.1"/>
    <property type="molecule type" value="Genomic_DNA"/>
</dbReference>
<comment type="caution">
    <text evidence="1">The sequence shown here is derived from an EMBL/GenBank/DDBJ whole genome shotgun (WGS) entry which is preliminary data.</text>
</comment>
<name>A0A2M6YQY8_9BACT</name>
<reference evidence="2" key="1">
    <citation type="submission" date="2017-09" db="EMBL/GenBank/DDBJ databases">
        <title>Depth-based differentiation of microbial function through sediment-hosted aquifers and enrichment of novel symbionts in the deep terrestrial subsurface.</title>
        <authorList>
            <person name="Probst A.J."/>
            <person name="Ladd B."/>
            <person name="Jarett J.K."/>
            <person name="Geller-Mcgrath D.E."/>
            <person name="Sieber C.M.K."/>
            <person name="Emerson J.B."/>
            <person name="Anantharaman K."/>
            <person name="Thomas B.C."/>
            <person name="Malmstrom R."/>
            <person name="Stieglmeier M."/>
            <person name="Klingl A."/>
            <person name="Woyke T."/>
            <person name="Ryan C.M."/>
            <person name="Banfield J.F."/>
        </authorList>
    </citation>
    <scope>NUCLEOTIDE SEQUENCE [LARGE SCALE GENOMIC DNA]</scope>
</reference>
<dbReference type="AlphaFoldDB" id="A0A2M6YQY8"/>
<protein>
    <submittedName>
        <fullName evidence="1">Uncharacterized protein</fullName>
    </submittedName>
</protein>
<organism evidence="1 2">
    <name type="scientific">Candidatus Shapirobacteria bacterium CG07_land_8_20_14_0_80_39_18</name>
    <dbReference type="NCBI Taxonomy" id="1974882"/>
    <lineage>
        <taxon>Bacteria</taxon>
        <taxon>Candidatus Shapironibacteriota</taxon>
    </lineage>
</organism>